<sequence length="236" mass="25461">MAKTDDKALSAAKEEFEKTLASSSYNEKAKNLGTVIFKKITSLSDNNALAQIHVEIAAAANQGDDALLEKLFAKLSQAKLDQKNIADQYKGIRGNNSFQTILQAYSEEFRALAHTIADEVIKGANTAMKGSKTRASSGTATPSANKPQVTYTVTNPEGKTADVTMRGGRAGADLTQDKEFFELLGFKIETDEAGKEHTNPSHFKLSNGKEVEAKRAAIVKAIKEKTAFEGFTIAPK</sequence>
<evidence type="ECO:0000313" key="2">
    <source>
        <dbReference type="EMBL" id="TWR96339.1"/>
    </source>
</evidence>
<feature type="region of interest" description="Disordered" evidence="1">
    <location>
        <begin position="128"/>
        <end position="147"/>
    </location>
</feature>
<name>A0A5C5PYT3_9PSED</name>
<dbReference type="OrthoDB" id="7010009at2"/>
<comment type="caution">
    <text evidence="2">The sequence shown here is derived from an EMBL/GenBank/DDBJ whole genome shotgun (WGS) entry which is preliminary data.</text>
</comment>
<reference evidence="2 3" key="1">
    <citation type="submission" date="2019-06" db="EMBL/GenBank/DDBJ databases">
        <title>Pseudomonas bimorpha sp. nov. isolated from bovine raw milk and skim milk concentrate.</title>
        <authorList>
            <person name="Hofmann K."/>
            <person name="Huptas C."/>
            <person name="Doll E."/>
            <person name="Scherer S."/>
            <person name="Wenning M."/>
        </authorList>
    </citation>
    <scope>NUCLEOTIDE SEQUENCE [LARGE SCALE GENOMIC DNA]</scope>
    <source>
        <strain evidence="2 3">DSM 108990</strain>
    </source>
</reference>
<evidence type="ECO:0000256" key="1">
    <source>
        <dbReference type="SAM" id="MobiDB-lite"/>
    </source>
</evidence>
<feature type="compositionally biased region" description="Polar residues" evidence="1">
    <location>
        <begin position="133"/>
        <end position="147"/>
    </location>
</feature>
<dbReference type="RefSeq" id="WP_146425895.1">
    <property type="nucleotide sequence ID" value="NZ_VFIP01000012.1"/>
</dbReference>
<dbReference type="AlphaFoldDB" id="A0A5C5PYT3"/>
<organism evidence="2 3">
    <name type="scientific">Pseudomonas saxonica</name>
    <dbReference type="NCBI Taxonomy" id="2600598"/>
    <lineage>
        <taxon>Bacteria</taxon>
        <taxon>Pseudomonadati</taxon>
        <taxon>Pseudomonadota</taxon>
        <taxon>Gammaproteobacteria</taxon>
        <taxon>Pseudomonadales</taxon>
        <taxon>Pseudomonadaceae</taxon>
        <taxon>Pseudomonas</taxon>
    </lineage>
</organism>
<evidence type="ECO:0000313" key="3">
    <source>
        <dbReference type="Proteomes" id="UP000317901"/>
    </source>
</evidence>
<proteinExistence type="predicted"/>
<dbReference type="Proteomes" id="UP000317901">
    <property type="component" value="Unassembled WGS sequence"/>
</dbReference>
<gene>
    <name evidence="2" type="ORF">FJD37_08415</name>
</gene>
<accession>A0A5C5PYT3</accession>
<protein>
    <submittedName>
        <fullName evidence="2">Uncharacterized protein</fullName>
    </submittedName>
</protein>
<dbReference type="EMBL" id="VFIP01000012">
    <property type="protein sequence ID" value="TWR96339.1"/>
    <property type="molecule type" value="Genomic_DNA"/>
</dbReference>